<accession>A0A2P2NNZ7</accession>
<evidence type="ECO:0000313" key="1">
    <source>
        <dbReference type="EMBL" id="MBX44161.1"/>
    </source>
</evidence>
<reference evidence="1" key="1">
    <citation type="submission" date="2018-02" db="EMBL/GenBank/DDBJ databases">
        <title>Rhizophora mucronata_Transcriptome.</title>
        <authorList>
            <person name="Meera S.P."/>
            <person name="Sreeshan A."/>
            <person name="Augustine A."/>
        </authorList>
    </citation>
    <scope>NUCLEOTIDE SEQUENCE</scope>
    <source>
        <tissue evidence="1">Leaf</tissue>
    </source>
</reference>
<name>A0A2P2NNZ7_RHIMU</name>
<dbReference type="AlphaFoldDB" id="A0A2P2NNZ7"/>
<organism evidence="1">
    <name type="scientific">Rhizophora mucronata</name>
    <name type="common">Asiatic mangrove</name>
    <dbReference type="NCBI Taxonomy" id="61149"/>
    <lineage>
        <taxon>Eukaryota</taxon>
        <taxon>Viridiplantae</taxon>
        <taxon>Streptophyta</taxon>
        <taxon>Embryophyta</taxon>
        <taxon>Tracheophyta</taxon>
        <taxon>Spermatophyta</taxon>
        <taxon>Magnoliopsida</taxon>
        <taxon>eudicotyledons</taxon>
        <taxon>Gunneridae</taxon>
        <taxon>Pentapetalae</taxon>
        <taxon>rosids</taxon>
        <taxon>fabids</taxon>
        <taxon>Malpighiales</taxon>
        <taxon>Rhizophoraceae</taxon>
        <taxon>Rhizophora</taxon>
    </lineage>
</organism>
<proteinExistence type="predicted"/>
<sequence length="51" mass="5941">MTKGIADMFSCSVVLPMEHRHQNGDNFLHAKERIWAGWMLLIVHFGETWAK</sequence>
<dbReference type="EMBL" id="GGEC01063677">
    <property type="protein sequence ID" value="MBX44161.1"/>
    <property type="molecule type" value="Transcribed_RNA"/>
</dbReference>
<protein>
    <submittedName>
        <fullName evidence="1">Uncharacterized protein</fullName>
    </submittedName>
</protein>